<accession>A0AAD9KC96</accession>
<dbReference type="AlphaFoldDB" id="A0AAD9KC96"/>
<reference evidence="1" key="1">
    <citation type="journal article" date="2023" name="Mol. Biol. Evol.">
        <title>Third-Generation Sequencing Reveals the Adaptive Role of the Epigenome in Three Deep-Sea Polychaetes.</title>
        <authorList>
            <person name="Perez M."/>
            <person name="Aroh O."/>
            <person name="Sun Y."/>
            <person name="Lan Y."/>
            <person name="Juniper S.K."/>
            <person name="Young C.R."/>
            <person name="Angers B."/>
            <person name="Qian P.Y."/>
        </authorList>
    </citation>
    <scope>NUCLEOTIDE SEQUENCE</scope>
    <source>
        <strain evidence="1">R07B-5</strain>
    </source>
</reference>
<keyword evidence="2" id="KW-1185">Reference proteome</keyword>
<evidence type="ECO:0000313" key="2">
    <source>
        <dbReference type="Proteomes" id="UP001209878"/>
    </source>
</evidence>
<comment type="caution">
    <text evidence="1">The sequence shown here is derived from an EMBL/GenBank/DDBJ whole genome shotgun (WGS) entry which is preliminary data.</text>
</comment>
<dbReference type="Proteomes" id="UP001209878">
    <property type="component" value="Unassembled WGS sequence"/>
</dbReference>
<protein>
    <submittedName>
        <fullName evidence="1">Uncharacterized protein</fullName>
    </submittedName>
</protein>
<dbReference type="EMBL" id="JAODUO010001207">
    <property type="protein sequence ID" value="KAK2169008.1"/>
    <property type="molecule type" value="Genomic_DNA"/>
</dbReference>
<evidence type="ECO:0000313" key="1">
    <source>
        <dbReference type="EMBL" id="KAK2169008.1"/>
    </source>
</evidence>
<name>A0AAD9KC96_RIDPI</name>
<gene>
    <name evidence="1" type="ORF">NP493_1208g01000</name>
</gene>
<organism evidence="1 2">
    <name type="scientific">Ridgeia piscesae</name>
    <name type="common">Tubeworm</name>
    <dbReference type="NCBI Taxonomy" id="27915"/>
    <lineage>
        <taxon>Eukaryota</taxon>
        <taxon>Metazoa</taxon>
        <taxon>Spiralia</taxon>
        <taxon>Lophotrochozoa</taxon>
        <taxon>Annelida</taxon>
        <taxon>Polychaeta</taxon>
        <taxon>Sedentaria</taxon>
        <taxon>Canalipalpata</taxon>
        <taxon>Sabellida</taxon>
        <taxon>Siboglinidae</taxon>
        <taxon>Ridgeia</taxon>
    </lineage>
</organism>
<sequence>MTSHSHHTDRANKYRWGQGFISKITKQDVRGCFSPAILPRDCHNINLYYQ</sequence>
<proteinExistence type="predicted"/>